<dbReference type="Pfam" id="PF00326">
    <property type="entry name" value="Peptidase_S9"/>
    <property type="match status" value="1"/>
</dbReference>
<evidence type="ECO:0000313" key="3">
    <source>
        <dbReference type="Proteomes" id="UP000194885"/>
    </source>
</evidence>
<name>A0A242ANT3_ENTFC</name>
<evidence type="ECO:0000259" key="1">
    <source>
        <dbReference type="Pfam" id="PF00326"/>
    </source>
</evidence>
<dbReference type="Proteomes" id="UP000194885">
    <property type="component" value="Unassembled WGS sequence"/>
</dbReference>
<reference evidence="2 3" key="1">
    <citation type="submission" date="2017-05" db="EMBL/GenBank/DDBJ databases">
        <title>The Genome Sequence of Enterococcus faecium 7H8_DIV0219.</title>
        <authorList>
            <consortium name="The Broad Institute Genomics Platform"/>
            <consortium name="The Broad Institute Genomic Center for Infectious Diseases"/>
            <person name="Earl A."/>
            <person name="Manson A."/>
            <person name="Schwartman J."/>
            <person name="Gilmore M."/>
            <person name="Abouelleil A."/>
            <person name="Cao P."/>
            <person name="Chapman S."/>
            <person name="Cusick C."/>
            <person name="Shea T."/>
            <person name="Young S."/>
            <person name="Neafsey D."/>
            <person name="Nusbaum C."/>
            <person name="Birren B."/>
        </authorList>
    </citation>
    <scope>NUCLEOTIDE SEQUENCE [LARGE SCALE GENOMIC DNA]</scope>
    <source>
        <strain evidence="2 3">7H8_DIV0219</strain>
    </source>
</reference>
<sequence>INRSDDTVLICLHGGPKYHYNHEYLDLIFDFYHNFNNICLVNFPGSTGYSQKYENELIGNGGVVDVEAVKSVVSYYDSQGFKIKIYGESYGAYIAICLSQFINFSIARIVSVSGFTNLFYMYLCSDSRNLIEKYFSDYRKFSPEKNLAMKELLPIRFLHGSEDKTCPIAQINYFVKKYEGMHLTVLDGFSHYEVDIKKEKIRNKRIVRLLK</sequence>
<accession>A0A242ANT3</accession>
<dbReference type="Gene3D" id="3.40.50.1820">
    <property type="entry name" value="alpha/beta hydrolase"/>
    <property type="match status" value="1"/>
</dbReference>
<dbReference type="InterPro" id="IPR001375">
    <property type="entry name" value="Peptidase_S9_cat"/>
</dbReference>
<feature type="domain" description="Peptidase S9 prolyl oligopeptidase catalytic" evidence="1">
    <location>
        <begin position="38"/>
        <end position="176"/>
    </location>
</feature>
<protein>
    <recommendedName>
        <fullName evidence="1">Peptidase S9 prolyl oligopeptidase catalytic domain-containing protein</fullName>
    </recommendedName>
</protein>
<gene>
    <name evidence="2" type="ORF">A5810_003209</name>
</gene>
<dbReference type="AlphaFoldDB" id="A0A242ANT3"/>
<dbReference type="SUPFAM" id="SSF53474">
    <property type="entry name" value="alpha/beta-Hydrolases"/>
    <property type="match status" value="1"/>
</dbReference>
<dbReference type="GO" id="GO:0006508">
    <property type="term" value="P:proteolysis"/>
    <property type="evidence" value="ECO:0007669"/>
    <property type="project" value="InterPro"/>
</dbReference>
<feature type="non-terminal residue" evidence="2">
    <location>
        <position position="1"/>
    </location>
</feature>
<organism evidence="2 3">
    <name type="scientific">Enterococcus faecium</name>
    <name type="common">Streptococcus faecium</name>
    <dbReference type="NCBI Taxonomy" id="1352"/>
    <lineage>
        <taxon>Bacteria</taxon>
        <taxon>Bacillati</taxon>
        <taxon>Bacillota</taxon>
        <taxon>Bacilli</taxon>
        <taxon>Lactobacillales</taxon>
        <taxon>Enterococcaceae</taxon>
        <taxon>Enterococcus</taxon>
    </lineage>
</organism>
<dbReference type="RefSeq" id="WP_179189939.1">
    <property type="nucleotide sequence ID" value="NZ_NGKW01000044.1"/>
</dbReference>
<dbReference type="EMBL" id="NGKW01000044">
    <property type="protein sequence ID" value="OTN82258.1"/>
    <property type="molecule type" value="Genomic_DNA"/>
</dbReference>
<evidence type="ECO:0000313" key="2">
    <source>
        <dbReference type="EMBL" id="OTN82258.1"/>
    </source>
</evidence>
<dbReference type="GO" id="GO:0008236">
    <property type="term" value="F:serine-type peptidase activity"/>
    <property type="evidence" value="ECO:0007669"/>
    <property type="project" value="InterPro"/>
</dbReference>
<proteinExistence type="predicted"/>
<dbReference type="InterPro" id="IPR029058">
    <property type="entry name" value="AB_hydrolase_fold"/>
</dbReference>
<comment type="caution">
    <text evidence="2">The sequence shown here is derived from an EMBL/GenBank/DDBJ whole genome shotgun (WGS) entry which is preliminary data.</text>
</comment>